<name>A0A0G0M6X4_9BACT</name>
<dbReference type="EMBL" id="LBWB01000022">
    <property type="protein sequence ID" value="KKQ99888.1"/>
    <property type="molecule type" value="Genomic_DNA"/>
</dbReference>
<dbReference type="STRING" id="1618574.UT24_C0022G0009"/>
<dbReference type="PATRIC" id="fig|1618574.4.peg.1426"/>
<protein>
    <submittedName>
        <fullName evidence="1">Uncharacterized protein</fullName>
    </submittedName>
</protein>
<proteinExistence type="predicted"/>
<gene>
    <name evidence="1" type="ORF">UT24_C0022G0009</name>
</gene>
<dbReference type="Proteomes" id="UP000033881">
    <property type="component" value="Unassembled WGS sequence"/>
</dbReference>
<accession>A0A0G0M6X4</accession>
<comment type="caution">
    <text evidence="1">The sequence shown here is derived from an EMBL/GenBank/DDBJ whole genome shotgun (WGS) entry which is preliminary data.</text>
</comment>
<evidence type="ECO:0000313" key="1">
    <source>
        <dbReference type="EMBL" id="KKQ99888.1"/>
    </source>
</evidence>
<reference evidence="1 2" key="1">
    <citation type="journal article" date="2015" name="Nature">
        <title>rRNA introns, odd ribosomes, and small enigmatic genomes across a large radiation of phyla.</title>
        <authorList>
            <person name="Brown C.T."/>
            <person name="Hug L.A."/>
            <person name="Thomas B.C."/>
            <person name="Sharon I."/>
            <person name="Castelle C.J."/>
            <person name="Singh A."/>
            <person name="Wilkins M.J."/>
            <person name="Williams K.H."/>
            <person name="Banfield J.F."/>
        </authorList>
    </citation>
    <scope>NUCLEOTIDE SEQUENCE [LARGE SCALE GENOMIC DNA]</scope>
</reference>
<organism evidence="1 2">
    <name type="scientific">Candidatus Woesebacteria bacterium GW2011_GWB1_39_12</name>
    <dbReference type="NCBI Taxonomy" id="1618574"/>
    <lineage>
        <taxon>Bacteria</taxon>
        <taxon>Candidatus Woeseibacteriota</taxon>
    </lineage>
</organism>
<dbReference type="AlphaFoldDB" id="A0A0G0M6X4"/>
<evidence type="ECO:0000313" key="2">
    <source>
        <dbReference type="Proteomes" id="UP000033881"/>
    </source>
</evidence>
<sequence>MDIDNVGDLKEFLKDIPDETPICLMDEFRGKNRIRTYNICDVIYGYGFDFGGEIDIMPTLEEAKKDYEDTWMDEEDEDEEEDTLEDTIGEAVKKFLCFSSRLLNCFESLIDEESDQDE</sequence>